<dbReference type="GO" id="GO:0008270">
    <property type="term" value="F:zinc ion binding"/>
    <property type="evidence" value="ECO:0007669"/>
    <property type="project" value="UniProtKB-KW"/>
</dbReference>
<keyword evidence="11" id="KW-0238">DNA-binding</keyword>
<feature type="non-terminal residue" evidence="14">
    <location>
        <position position="388"/>
    </location>
</feature>
<dbReference type="PANTHER" id="PTHR30313">
    <property type="entry name" value="DNA PRIMASE"/>
    <property type="match status" value="1"/>
</dbReference>
<feature type="domain" description="Toprim" evidence="13">
    <location>
        <begin position="254"/>
        <end position="335"/>
    </location>
</feature>
<keyword evidence="3" id="KW-0639">Primosome</keyword>
<keyword evidence="10" id="KW-0460">Magnesium</keyword>
<dbReference type="EMBL" id="BARV01007560">
    <property type="protein sequence ID" value="GAI09641.1"/>
    <property type="molecule type" value="Genomic_DNA"/>
</dbReference>
<dbReference type="Gene3D" id="3.40.1360.10">
    <property type="match status" value="1"/>
</dbReference>
<dbReference type="HAMAP" id="MF_00974">
    <property type="entry name" value="DNA_primase_DnaG"/>
    <property type="match status" value="1"/>
</dbReference>
<dbReference type="InterPro" id="IPR006295">
    <property type="entry name" value="DNA_primase_DnaG"/>
</dbReference>
<evidence type="ECO:0000256" key="12">
    <source>
        <dbReference type="ARBA" id="ARBA00023163"/>
    </source>
</evidence>
<organism evidence="14">
    <name type="scientific">marine sediment metagenome</name>
    <dbReference type="NCBI Taxonomy" id="412755"/>
    <lineage>
        <taxon>unclassified sequences</taxon>
        <taxon>metagenomes</taxon>
        <taxon>ecological metagenomes</taxon>
    </lineage>
</organism>
<dbReference type="InterPro" id="IPR002694">
    <property type="entry name" value="Znf_CHC2"/>
</dbReference>
<evidence type="ECO:0000256" key="7">
    <source>
        <dbReference type="ARBA" id="ARBA00022723"/>
    </source>
</evidence>
<dbReference type="Pfam" id="PF13155">
    <property type="entry name" value="Toprim_2"/>
    <property type="match status" value="1"/>
</dbReference>
<proteinExistence type="inferred from homology"/>
<keyword evidence="7" id="KW-0479">Metal-binding</keyword>
<keyword evidence="6" id="KW-0235">DNA replication</keyword>
<evidence type="ECO:0000256" key="4">
    <source>
        <dbReference type="ARBA" id="ARBA00022679"/>
    </source>
</evidence>
<dbReference type="NCBIfam" id="TIGR01391">
    <property type="entry name" value="dnaG"/>
    <property type="match status" value="1"/>
</dbReference>
<dbReference type="InterPro" id="IPR013264">
    <property type="entry name" value="DNAG_N"/>
</dbReference>
<keyword evidence="9" id="KW-0862">Zinc</keyword>
<dbReference type="GO" id="GO:0003677">
    <property type="term" value="F:DNA binding"/>
    <property type="evidence" value="ECO:0007669"/>
    <property type="project" value="UniProtKB-KW"/>
</dbReference>
<comment type="caution">
    <text evidence="14">The sequence shown here is derived from an EMBL/GenBank/DDBJ whole genome shotgun (WGS) entry which is preliminary data.</text>
</comment>
<dbReference type="Gene3D" id="3.90.580.10">
    <property type="entry name" value="Zinc finger, CHC2-type domain"/>
    <property type="match status" value="1"/>
</dbReference>
<evidence type="ECO:0000313" key="14">
    <source>
        <dbReference type="EMBL" id="GAI09641.1"/>
    </source>
</evidence>
<evidence type="ECO:0000256" key="2">
    <source>
        <dbReference type="ARBA" id="ARBA00022478"/>
    </source>
</evidence>
<evidence type="ECO:0000256" key="8">
    <source>
        <dbReference type="ARBA" id="ARBA00022771"/>
    </source>
</evidence>
<dbReference type="CDD" id="cd03364">
    <property type="entry name" value="TOPRIM_DnaG_primases"/>
    <property type="match status" value="1"/>
</dbReference>
<dbReference type="SMART" id="SM00400">
    <property type="entry name" value="ZnF_CHCC"/>
    <property type="match status" value="1"/>
</dbReference>
<dbReference type="AlphaFoldDB" id="X1LV06"/>
<dbReference type="Pfam" id="PF08275">
    <property type="entry name" value="DNAG_N"/>
    <property type="match status" value="1"/>
</dbReference>
<dbReference type="GO" id="GO:1990077">
    <property type="term" value="C:primosome complex"/>
    <property type="evidence" value="ECO:0007669"/>
    <property type="project" value="UniProtKB-KW"/>
</dbReference>
<keyword evidence="12" id="KW-0804">Transcription</keyword>
<evidence type="ECO:0000259" key="13">
    <source>
        <dbReference type="PROSITE" id="PS50880"/>
    </source>
</evidence>
<protein>
    <recommendedName>
        <fullName evidence="13">Toprim domain-containing protein</fullName>
    </recommendedName>
</protein>
<dbReference type="InterPro" id="IPR050219">
    <property type="entry name" value="DnaG_primase"/>
</dbReference>
<dbReference type="FunFam" id="3.40.1360.10:FF:000002">
    <property type="entry name" value="DNA primase"/>
    <property type="match status" value="1"/>
</dbReference>
<dbReference type="SUPFAM" id="SSF56731">
    <property type="entry name" value="DNA primase core"/>
    <property type="match status" value="1"/>
</dbReference>
<dbReference type="Pfam" id="PF01807">
    <property type="entry name" value="Zn_ribbon_DnaG"/>
    <property type="match status" value="1"/>
</dbReference>
<evidence type="ECO:0000256" key="3">
    <source>
        <dbReference type="ARBA" id="ARBA00022515"/>
    </source>
</evidence>
<dbReference type="GO" id="GO:0003899">
    <property type="term" value="F:DNA-directed RNA polymerase activity"/>
    <property type="evidence" value="ECO:0007669"/>
    <property type="project" value="InterPro"/>
</dbReference>
<sequence>MASYISDELIDRISERADIVEIISHYLPLKKAGKNYKALCPFHQEKTPSFMVSPEKQLFHCFGCGAGGNVFNFVMKWEKISFPEAVKMIGEKVGISVAVINEEAGKGVLKEELYRTNERVADLFQQELKRMVSAKKYLKQRGFIPEVIDKFRVGWAPTSGDFLKMVRAKGISLENLKKLSLLIPSQKGDGWYAWFRQRIIFPIFTPEGRICGFGGRILDNGLPKYLNSSSSLLFDKSRILYGLNFSKEAIRQEEEVILVEGYTDVMTLHQRGIKNVVASLGTSLTSSQARLIKRYTGHVFIAYDQDKAGISATLRGIDLLLEANLEIRIISMPRGVDPADLVNREGEGSFLKRKDEALAYFDYRLNLEIQKRPSLRREDKIEIIEEVF</sequence>
<dbReference type="GO" id="GO:0005737">
    <property type="term" value="C:cytoplasm"/>
    <property type="evidence" value="ECO:0007669"/>
    <property type="project" value="TreeGrafter"/>
</dbReference>
<keyword evidence="5" id="KW-0548">Nucleotidyltransferase</keyword>
<dbReference type="SUPFAM" id="SSF57783">
    <property type="entry name" value="Zinc beta-ribbon"/>
    <property type="match status" value="1"/>
</dbReference>
<reference evidence="14" key="1">
    <citation type="journal article" date="2014" name="Front. Microbiol.">
        <title>High frequency of phylogenetically diverse reductive dehalogenase-homologous genes in deep subseafloor sedimentary metagenomes.</title>
        <authorList>
            <person name="Kawai M."/>
            <person name="Futagami T."/>
            <person name="Toyoda A."/>
            <person name="Takaki Y."/>
            <person name="Nishi S."/>
            <person name="Hori S."/>
            <person name="Arai W."/>
            <person name="Tsubouchi T."/>
            <person name="Morono Y."/>
            <person name="Uchiyama I."/>
            <person name="Ito T."/>
            <person name="Fujiyama A."/>
            <person name="Inagaki F."/>
            <person name="Takami H."/>
        </authorList>
    </citation>
    <scope>NUCLEOTIDE SEQUENCE</scope>
    <source>
        <strain evidence="14">Expedition CK06-06</strain>
    </source>
</reference>
<keyword evidence="2" id="KW-0240">DNA-directed RNA polymerase</keyword>
<evidence type="ECO:0000256" key="6">
    <source>
        <dbReference type="ARBA" id="ARBA00022705"/>
    </source>
</evidence>
<dbReference type="PROSITE" id="PS50880">
    <property type="entry name" value="TOPRIM"/>
    <property type="match status" value="1"/>
</dbReference>
<dbReference type="InterPro" id="IPR036977">
    <property type="entry name" value="DNA_primase_Znf_CHC2"/>
</dbReference>
<dbReference type="GO" id="GO:0000428">
    <property type="term" value="C:DNA-directed RNA polymerase complex"/>
    <property type="evidence" value="ECO:0007669"/>
    <property type="project" value="UniProtKB-KW"/>
</dbReference>
<dbReference type="SMART" id="SM00493">
    <property type="entry name" value="TOPRIM"/>
    <property type="match status" value="1"/>
</dbReference>
<evidence type="ECO:0000256" key="10">
    <source>
        <dbReference type="ARBA" id="ARBA00022842"/>
    </source>
</evidence>
<gene>
    <name evidence="14" type="ORF">S06H3_15369</name>
</gene>
<name>X1LV06_9ZZZZ</name>
<evidence type="ECO:0000256" key="9">
    <source>
        <dbReference type="ARBA" id="ARBA00022833"/>
    </source>
</evidence>
<comment type="cofactor">
    <cofactor evidence="1">
        <name>Zn(2+)</name>
        <dbReference type="ChEBI" id="CHEBI:29105"/>
    </cofactor>
</comment>
<dbReference type="InterPro" id="IPR006171">
    <property type="entry name" value="TOPRIM_dom"/>
</dbReference>
<dbReference type="FunFam" id="3.90.580.10:FF:000001">
    <property type="entry name" value="DNA primase"/>
    <property type="match status" value="1"/>
</dbReference>
<evidence type="ECO:0000256" key="1">
    <source>
        <dbReference type="ARBA" id="ARBA00001947"/>
    </source>
</evidence>
<evidence type="ECO:0000256" key="11">
    <source>
        <dbReference type="ARBA" id="ARBA00023125"/>
    </source>
</evidence>
<dbReference type="PANTHER" id="PTHR30313:SF2">
    <property type="entry name" value="DNA PRIMASE"/>
    <property type="match status" value="1"/>
</dbReference>
<dbReference type="GO" id="GO:0006269">
    <property type="term" value="P:DNA replication, synthesis of primer"/>
    <property type="evidence" value="ECO:0007669"/>
    <property type="project" value="UniProtKB-KW"/>
</dbReference>
<dbReference type="InterPro" id="IPR030846">
    <property type="entry name" value="DnaG_bac"/>
</dbReference>
<accession>X1LV06</accession>
<dbReference type="InterPro" id="IPR034151">
    <property type="entry name" value="TOPRIM_DnaG_bac"/>
</dbReference>
<dbReference type="Gene3D" id="3.90.980.10">
    <property type="entry name" value="DNA primase, catalytic core, N-terminal domain"/>
    <property type="match status" value="1"/>
</dbReference>
<keyword evidence="8" id="KW-0863">Zinc-finger</keyword>
<keyword evidence="4" id="KW-0808">Transferase</keyword>
<dbReference type="InterPro" id="IPR037068">
    <property type="entry name" value="DNA_primase_core_N_sf"/>
</dbReference>
<evidence type="ECO:0000256" key="5">
    <source>
        <dbReference type="ARBA" id="ARBA00022695"/>
    </source>
</evidence>